<name>A0ABQ5DKA0_9ASTR</name>
<proteinExistence type="predicted"/>
<keyword evidence="2" id="KW-1185">Reference proteome</keyword>
<dbReference type="EMBL" id="BQNB010015405">
    <property type="protein sequence ID" value="GJT39656.1"/>
    <property type="molecule type" value="Genomic_DNA"/>
</dbReference>
<gene>
    <name evidence="1" type="ORF">Tco_0939521</name>
</gene>
<evidence type="ECO:0000313" key="2">
    <source>
        <dbReference type="Proteomes" id="UP001151760"/>
    </source>
</evidence>
<reference evidence="1" key="1">
    <citation type="journal article" date="2022" name="Int. J. Mol. Sci.">
        <title>Draft Genome of Tanacetum Coccineum: Genomic Comparison of Closely Related Tanacetum-Family Plants.</title>
        <authorList>
            <person name="Yamashiro T."/>
            <person name="Shiraishi A."/>
            <person name="Nakayama K."/>
            <person name="Satake H."/>
        </authorList>
    </citation>
    <scope>NUCLEOTIDE SEQUENCE</scope>
</reference>
<evidence type="ECO:0000313" key="1">
    <source>
        <dbReference type="EMBL" id="GJT39656.1"/>
    </source>
</evidence>
<protein>
    <submittedName>
        <fullName evidence="1">Uncharacterized protein</fullName>
    </submittedName>
</protein>
<organism evidence="1 2">
    <name type="scientific">Tanacetum coccineum</name>
    <dbReference type="NCBI Taxonomy" id="301880"/>
    <lineage>
        <taxon>Eukaryota</taxon>
        <taxon>Viridiplantae</taxon>
        <taxon>Streptophyta</taxon>
        <taxon>Embryophyta</taxon>
        <taxon>Tracheophyta</taxon>
        <taxon>Spermatophyta</taxon>
        <taxon>Magnoliopsida</taxon>
        <taxon>eudicotyledons</taxon>
        <taxon>Gunneridae</taxon>
        <taxon>Pentapetalae</taxon>
        <taxon>asterids</taxon>
        <taxon>campanulids</taxon>
        <taxon>Asterales</taxon>
        <taxon>Asteraceae</taxon>
        <taxon>Asteroideae</taxon>
        <taxon>Anthemideae</taxon>
        <taxon>Anthemidinae</taxon>
        <taxon>Tanacetum</taxon>
    </lineage>
</organism>
<reference evidence="1" key="2">
    <citation type="submission" date="2022-01" db="EMBL/GenBank/DDBJ databases">
        <authorList>
            <person name="Yamashiro T."/>
            <person name="Shiraishi A."/>
            <person name="Satake H."/>
            <person name="Nakayama K."/>
        </authorList>
    </citation>
    <scope>NUCLEOTIDE SEQUENCE</scope>
</reference>
<accession>A0ABQ5DKA0</accession>
<dbReference type="Proteomes" id="UP001151760">
    <property type="component" value="Unassembled WGS sequence"/>
</dbReference>
<sequence>MEQPQRGSILLGPTQWTLHSLKLCLKNKAKENPNTAKLRTKPIHHYNELMELFRKDKATCEASETAKERKNRIKQDEQPVETIDDIDQLLETNEISLENFTAGQKTRYDL</sequence>
<comment type="caution">
    <text evidence="1">The sequence shown here is derived from an EMBL/GenBank/DDBJ whole genome shotgun (WGS) entry which is preliminary data.</text>
</comment>